<protein>
    <submittedName>
        <fullName evidence="1">Uncharacterized protein</fullName>
    </submittedName>
</protein>
<feature type="non-terminal residue" evidence="1">
    <location>
        <position position="1"/>
    </location>
</feature>
<evidence type="ECO:0000313" key="2">
    <source>
        <dbReference type="Proteomes" id="UP000663879"/>
    </source>
</evidence>
<evidence type="ECO:0000313" key="1">
    <source>
        <dbReference type="EMBL" id="CAF1058419.1"/>
    </source>
</evidence>
<name>A0A814L037_9BILA</name>
<dbReference type="AlphaFoldDB" id="A0A814L037"/>
<sequence>LDHLLKSVIESHLLTPKHIQNWKSVASQKALDFSEENTRDLFLKDLVIPFGLIKIRRGIGNNLVFDGENGTFDEFEAAFKYDCIIYNWNDAQKIEAFQIFLTGKAKKLFEQMTETDKASIKLIFEKLNRGCVIRTKLSNWRSQNHTNYQTKRSSEPNRNYFNSQSNLRIEQQGHMIKAEIEVDSDEYQETNLIECQNIVYSKKSKLVRIESNVELFGQDLKVKFLADSGSRASFIGPDSLPKSLSDKIENFIKSGKHSKRF</sequence>
<gene>
    <name evidence="1" type="ORF">OXX778_LOCUS19165</name>
</gene>
<reference evidence="1" key="1">
    <citation type="submission" date="2021-02" db="EMBL/GenBank/DDBJ databases">
        <authorList>
            <person name="Nowell W R."/>
        </authorList>
    </citation>
    <scope>NUCLEOTIDE SEQUENCE</scope>
    <source>
        <strain evidence="1">Ploen Becks lab</strain>
    </source>
</reference>
<dbReference type="EMBL" id="CAJNOC010005659">
    <property type="protein sequence ID" value="CAF1058419.1"/>
    <property type="molecule type" value="Genomic_DNA"/>
</dbReference>
<proteinExistence type="predicted"/>
<comment type="caution">
    <text evidence="1">The sequence shown here is derived from an EMBL/GenBank/DDBJ whole genome shotgun (WGS) entry which is preliminary data.</text>
</comment>
<accession>A0A814L037</accession>
<keyword evidence="2" id="KW-1185">Reference proteome</keyword>
<dbReference type="Proteomes" id="UP000663879">
    <property type="component" value="Unassembled WGS sequence"/>
</dbReference>
<organism evidence="1 2">
    <name type="scientific">Brachionus calyciflorus</name>
    <dbReference type="NCBI Taxonomy" id="104777"/>
    <lineage>
        <taxon>Eukaryota</taxon>
        <taxon>Metazoa</taxon>
        <taxon>Spiralia</taxon>
        <taxon>Gnathifera</taxon>
        <taxon>Rotifera</taxon>
        <taxon>Eurotatoria</taxon>
        <taxon>Monogononta</taxon>
        <taxon>Pseudotrocha</taxon>
        <taxon>Ploima</taxon>
        <taxon>Brachionidae</taxon>
        <taxon>Brachionus</taxon>
    </lineage>
</organism>